<keyword evidence="2" id="KW-0472">Membrane</keyword>
<gene>
    <name evidence="3" type="ORF">GCM10020369_60130</name>
</gene>
<comment type="caution">
    <text evidence="3">The sequence shown here is derived from an EMBL/GenBank/DDBJ whole genome shotgun (WGS) entry which is preliminary data.</text>
</comment>
<feature type="compositionally biased region" description="Pro residues" evidence="1">
    <location>
        <begin position="142"/>
        <end position="211"/>
    </location>
</feature>
<name>A0ABP6T5E7_9ACTN</name>
<evidence type="ECO:0000313" key="3">
    <source>
        <dbReference type="EMBL" id="GAA3393668.1"/>
    </source>
</evidence>
<dbReference type="EMBL" id="BAAAYN010000043">
    <property type="protein sequence ID" value="GAA3393668.1"/>
    <property type="molecule type" value="Genomic_DNA"/>
</dbReference>
<accession>A0ABP6T5E7</accession>
<feature type="compositionally biased region" description="Low complexity" evidence="1">
    <location>
        <begin position="220"/>
        <end position="234"/>
    </location>
</feature>
<feature type="region of interest" description="Disordered" evidence="1">
    <location>
        <begin position="77"/>
        <end position="246"/>
    </location>
</feature>
<dbReference type="PRINTS" id="PR01217">
    <property type="entry name" value="PRICHEXTENSN"/>
</dbReference>
<evidence type="ECO:0000313" key="4">
    <source>
        <dbReference type="Proteomes" id="UP001501676"/>
    </source>
</evidence>
<evidence type="ECO:0000256" key="2">
    <source>
        <dbReference type="SAM" id="Phobius"/>
    </source>
</evidence>
<keyword evidence="4" id="KW-1185">Reference proteome</keyword>
<organism evidence="3 4">
    <name type="scientific">Cryptosporangium minutisporangium</name>
    <dbReference type="NCBI Taxonomy" id="113569"/>
    <lineage>
        <taxon>Bacteria</taxon>
        <taxon>Bacillati</taxon>
        <taxon>Actinomycetota</taxon>
        <taxon>Actinomycetes</taxon>
        <taxon>Cryptosporangiales</taxon>
        <taxon>Cryptosporangiaceae</taxon>
        <taxon>Cryptosporangium</taxon>
    </lineage>
</organism>
<keyword evidence="2" id="KW-0812">Transmembrane</keyword>
<keyword evidence="2" id="KW-1133">Transmembrane helix</keyword>
<feature type="transmembrane region" description="Helical" evidence="2">
    <location>
        <begin position="39"/>
        <end position="60"/>
    </location>
</feature>
<reference evidence="4" key="1">
    <citation type="journal article" date="2019" name="Int. J. Syst. Evol. Microbiol.">
        <title>The Global Catalogue of Microorganisms (GCM) 10K type strain sequencing project: providing services to taxonomists for standard genome sequencing and annotation.</title>
        <authorList>
            <consortium name="The Broad Institute Genomics Platform"/>
            <consortium name="The Broad Institute Genome Sequencing Center for Infectious Disease"/>
            <person name="Wu L."/>
            <person name="Ma J."/>
        </authorList>
    </citation>
    <scope>NUCLEOTIDE SEQUENCE [LARGE SCALE GENOMIC DNA]</scope>
    <source>
        <strain evidence="4">JCM 9458</strain>
    </source>
</reference>
<sequence length="246" mass="24417">MESGLNSDTQQVEVLPEEIVAVPVFVDSTGKRKRRFRTLGFVAGGVGVAYAAMLGLSFAGGPIAPNSLLPVPGMPTAAPLANTEPESSMSAVSDEEIAREDGGDGGDGEDRIASTSTPRPGATVTPKPGQPTPKPSATKPTTKPPAVKPTTKPPAATPTTKPPVNPPPSNPPPSNPPPSNPPPSNPPPADPPPSNPPPSNPPPANPPPADPPAGGGGGSQTSAPADPPATTSAPIKTATPESSTES</sequence>
<feature type="compositionally biased region" description="Acidic residues" evidence="1">
    <location>
        <begin position="93"/>
        <end position="107"/>
    </location>
</feature>
<proteinExistence type="predicted"/>
<protein>
    <submittedName>
        <fullName evidence="3">Uncharacterized protein</fullName>
    </submittedName>
</protein>
<evidence type="ECO:0000256" key="1">
    <source>
        <dbReference type="SAM" id="MobiDB-lite"/>
    </source>
</evidence>
<dbReference type="Proteomes" id="UP001501676">
    <property type="component" value="Unassembled WGS sequence"/>
</dbReference>